<dbReference type="Proteomes" id="UP000186922">
    <property type="component" value="Unassembled WGS sequence"/>
</dbReference>
<organism evidence="17 18">
    <name type="scientific">Ramazzottius varieornatus</name>
    <name type="common">Water bear</name>
    <name type="synonym">Tardigrade</name>
    <dbReference type="NCBI Taxonomy" id="947166"/>
    <lineage>
        <taxon>Eukaryota</taxon>
        <taxon>Metazoa</taxon>
        <taxon>Ecdysozoa</taxon>
        <taxon>Tardigrada</taxon>
        <taxon>Eutardigrada</taxon>
        <taxon>Parachela</taxon>
        <taxon>Hypsibioidea</taxon>
        <taxon>Ramazzottiidae</taxon>
        <taxon>Ramazzottius</taxon>
    </lineage>
</organism>
<dbReference type="STRING" id="947166.A0A1D1VJF3"/>
<dbReference type="Pfam" id="PF03131">
    <property type="entry name" value="bZIP_Maf"/>
    <property type="match status" value="1"/>
</dbReference>
<evidence type="ECO:0000256" key="6">
    <source>
        <dbReference type="ARBA" id="ARBA00022843"/>
    </source>
</evidence>
<dbReference type="GO" id="GO:0000981">
    <property type="term" value="F:DNA-binding transcription factor activity, RNA polymerase II-specific"/>
    <property type="evidence" value="ECO:0007669"/>
    <property type="project" value="TreeGrafter"/>
</dbReference>
<dbReference type="AlphaFoldDB" id="A0A1D1VJF3"/>
<evidence type="ECO:0000256" key="15">
    <source>
        <dbReference type="SAM" id="MobiDB-lite"/>
    </source>
</evidence>
<keyword evidence="7" id="KW-0805">Transcription regulation</keyword>
<feature type="compositionally biased region" description="Polar residues" evidence="15">
    <location>
        <begin position="380"/>
        <end position="404"/>
    </location>
</feature>
<keyword evidence="18" id="KW-1185">Reference proteome</keyword>
<comment type="subunit">
    <text evidence="13">Interacts with FIZ1; this interaction represses transactivation. Interacts (via the leucine-zipper domain) with CRX.</text>
</comment>
<comment type="caution">
    <text evidence="17">The sequence shown here is derived from an EMBL/GenBank/DDBJ whole genome shotgun (WGS) entry which is preliminary data.</text>
</comment>
<dbReference type="GO" id="GO:0005737">
    <property type="term" value="C:cytoplasm"/>
    <property type="evidence" value="ECO:0007669"/>
    <property type="project" value="UniProtKB-SubCell"/>
</dbReference>
<evidence type="ECO:0000256" key="14">
    <source>
        <dbReference type="ARBA" id="ARBA00071773"/>
    </source>
</evidence>
<evidence type="ECO:0000256" key="13">
    <source>
        <dbReference type="ARBA" id="ARBA00066263"/>
    </source>
</evidence>
<feature type="region of interest" description="Disordered" evidence="15">
    <location>
        <begin position="1"/>
        <end position="118"/>
    </location>
</feature>
<dbReference type="InterPro" id="IPR008917">
    <property type="entry name" value="TF_DNA-bd_sf"/>
</dbReference>
<dbReference type="SUPFAM" id="SSF57959">
    <property type="entry name" value="Leucine zipper domain"/>
    <property type="match status" value="1"/>
</dbReference>
<evidence type="ECO:0000256" key="1">
    <source>
        <dbReference type="ARBA" id="ARBA00004123"/>
    </source>
</evidence>
<keyword evidence="3" id="KW-0217">Developmental protein</keyword>
<dbReference type="InterPro" id="IPR004827">
    <property type="entry name" value="bZIP"/>
</dbReference>
<name>A0A1D1VJF3_RAMVA</name>
<keyword evidence="6" id="KW-0832">Ubl conjugation</keyword>
<comment type="function">
    <text evidence="12">Acts as a transcriptional activator which regulates the expression of several rod-specific genes, including RHO and PDE6B. Also functions as a transcriptional coactivator, stimulating transcription mediated by the transcription factor CRX and NR2E3. Binds to the rhodopsin promoter in a sequence-specific manner.</text>
</comment>
<feature type="compositionally biased region" description="Low complexity" evidence="15">
    <location>
        <begin position="96"/>
        <end position="107"/>
    </location>
</feature>
<evidence type="ECO:0000256" key="8">
    <source>
        <dbReference type="ARBA" id="ARBA00023125"/>
    </source>
</evidence>
<keyword evidence="5" id="KW-1017">Isopeptide bond</keyword>
<proteinExistence type="predicted"/>
<accession>A0A1D1VJF3</accession>
<gene>
    <name evidence="17" type="primary">RvY_11105-1</name>
    <name evidence="17" type="synonym">RvY_11105.1</name>
    <name evidence="17" type="ORF">RvY_11105</name>
</gene>
<evidence type="ECO:0000256" key="4">
    <source>
        <dbReference type="ARBA" id="ARBA00022490"/>
    </source>
</evidence>
<feature type="compositionally biased region" description="Polar residues" evidence="15">
    <location>
        <begin position="36"/>
        <end position="49"/>
    </location>
</feature>
<evidence type="ECO:0000256" key="5">
    <source>
        <dbReference type="ARBA" id="ARBA00022499"/>
    </source>
</evidence>
<dbReference type="CDD" id="cd14718">
    <property type="entry name" value="bZIP_Maf_large"/>
    <property type="match status" value="1"/>
</dbReference>
<dbReference type="InterPro" id="IPR024874">
    <property type="entry name" value="Transcription_factor_Maf_fam"/>
</dbReference>
<dbReference type="FunFam" id="1.20.5.170:FF:000071">
    <property type="entry name" value="Neural retina-specific leucine zipper protein"/>
    <property type="match status" value="1"/>
</dbReference>
<evidence type="ECO:0000256" key="10">
    <source>
        <dbReference type="ARBA" id="ARBA00023163"/>
    </source>
</evidence>
<dbReference type="SUPFAM" id="SSF47454">
    <property type="entry name" value="A DNA-binding domain in eukaryotic transcription factors"/>
    <property type="match status" value="1"/>
</dbReference>
<feature type="region of interest" description="Disordered" evidence="15">
    <location>
        <begin position="330"/>
        <end position="352"/>
    </location>
</feature>
<evidence type="ECO:0000256" key="7">
    <source>
        <dbReference type="ARBA" id="ARBA00023015"/>
    </source>
</evidence>
<feature type="compositionally biased region" description="Basic and acidic residues" evidence="15">
    <location>
        <begin position="436"/>
        <end position="453"/>
    </location>
</feature>
<evidence type="ECO:0000256" key="12">
    <source>
        <dbReference type="ARBA" id="ARBA00055281"/>
    </source>
</evidence>
<dbReference type="PANTHER" id="PTHR10129:SF44">
    <property type="entry name" value="TRAFFIC JAM, ISOFORM C"/>
    <property type="match status" value="1"/>
</dbReference>
<dbReference type="GO" id="GO:0045944">
    <property type="term" value="P:positive regulation of transcription by RNA polymerase II"/>
    <property type="evidence" value="ECO:0007669"/>
    <property type="project" value="UniProtKB-ARBA"/>
</dbReference>
<dbReference type="InterPro" id="IPR004826">
    <property type="entry name" value="bZIP_Maf"/>
</dbReference>
<dbReference type="EMBL" id="BDGG01000006">
    <property type="protein sequence ID" value="GAV00223.1"/>
    <property type="molecule type" value="Genomic_DNA"/>
</dbReference>
<feature type="compositionally biased region" description="Polar residues" evidence="15">
    <location>
        <begin position="1"/>
        <end position="10"/>
    </location>
</feature>
<reference evidence="17 18" key="1">
    <citation type="journal article" date="2016" name="Nat. Commun.">
        <title>Extremotolerant tardigrade genome and improved radiotolerance of human cultured cells by tardigrade-unique protein.</title>
        <authorList>
            <person name="Hashimoto T."/>
            <person name="Horikawa D.D."/>
            <person name="Saito Y."/>
            <person name="Kuwahara H."/>
            <person name="Kozuka-Hata H."/>
            <person name="Shin-I T."/>
            <person name="Minakuchi Y."/>
            <person name="Ohishi K."/>
            <person name="Motoyama A."/>
            <person name="Aizu T."/>
            <person name="Enomoto A."/>
            <person name="Kondo K."/>
            <person name="Tanaka S."/>
            <person name="Hara Y."/>
            <person name="Koshikawa S."/>
            <person name="Sagara H."/>
            <person name="Miura T."/>
            <person name="Yokobori S."/>
            <person name="Miyagawa K."/>
            <person name="Suzuki Y."/>
            <person name="Kubo T."/>
            <person name="Oyama M."/>
            <person name="Kohara Y."/>
            <person name="Fujiyama A."/>
            <person name="Arakawa K."/>
            <person name="Katayama T."/>
            <person name="Toyoda A."/>
            <person name="Kunieda T."/>
        </authorList>
    </citation>
    <scope>NUCLEOTIDE SEQUENCE [LARGE SCALE GENOMIC DNA]</scope>
    <source>
        <strain evidence="17 18">YOKOZUNA-1</strain>
    </source>
</reference>
<keyword evidence="11" id="KW-0539">Nucleus</keyword>
<evidence type="ECO:0000256" key="3">
    <source>
        <dbReference type="ARBA" id="ARBA00022473"/>
    </source>
</evidence>
<evidence type="ECO:0000313" key="18">
    <source>
        <dbReference type="Proteomes" id="UP000186922"/>
    </source>
</evidence>
<feature type="region of interest" description="Disordered" evidence="15">
    <location>
        <begin position="380"/>
        <end position="453"/>
    </location>
</feature>
<sequence length="453" mass="50006">MMMSMQQNGAASAPAEGPSTGNTATQHLLYYPHRAFSSSSSAHPRTTNLDNDEAEPDSHNSSHGHNMADMEGASPPLPDSSGATSSDYGCCPSPTQHQQQQQQQQPQPHHHHSMPLINNAGGHLISLEHLEHGPPPGTVIFHQPHLFKANEGQGNNHEHNHHCHVQQIGAGNFLLHPNGSIELTGSRGTMSPEMNVNMQLEGWPFAGAMPLTALSPASLHSHAALQNLQGSYPAAYNLNINTIPLHHMQASQQQQSHHHGQQQMDNGSNTPSLNGPHHTSVIQESRRGNVADLLEEQELVQLSVRELNKRLHGAHRDEVIRIKQKRRTLKNRGYAQNCRSKRMQQRHDLEGQNRILQNEVAHLRRQLDEVCKQRDNLQRQLHNGQLQSTPTDPSSATTESATSNGGAGASNKHAYVNTITPTSSVLQNNSPYNTRRQHESSSRESRSLRTEDI</sequence>
<comment type="subcellular location">
    <subcellularLocation>
        <location evidence="2">Cytoplasm</location>
    </subcellularLocation>
    <subcellularLocation>
        <location evidence="1">Nucleus</location>
    </subcellularLocation>
</comment>
<dbReference type="SMART" id="SM00338">
    <property type="entry name" value="BRLZ"/>
    <property type="match status" value="1"/>
</dbReference>
<dbReference type="Gene3D" id="1.20.5.170">
    <property type="match status" value="1"/>
</dbReference>
<feature type="domain" description="BZIP" evidence="16">
    <location>
        <begin position="321"/>
        <end position="381"/>
    </location>
</feature>
<dbReference type="GO" id="GO:0000978">
    <property type="term" value="F:RNA polymerase II cis-regulatory region sequence-specific DNA binding"/>
    <property type="evidence" value="ECO:0007669"/>
    <property type="project" value="TreeGrafter"/>
</dbReference>
<keyword evidence="10" id="KW-0804">Transcription</keyword>
<protein>
    <recommendedName>
        <fullName evidence="14">Neural retina-specific leucine zipper protein</fullName>
    </recommendedName>
</protein>
<dbReference type="InterPro" id="IPR046347">
    <property type="entry name" value="bZIP_sf"/>
</dbReference>
<evidence type="ECO:0000313" key="17">
    <source>
        <dbReference type="EMBL" id="GAV00223.1"/>
    </source>
</evidence>
<feature type="compositionally biased region" description="Polar residues" evidence="15">
    <location>
        <begin position="417"/>
        <end position="434"/>
    </location>
</feature>
<keyword evidence="8" id="KW-0238">DNA-binding</keyword>
<dbReference type="GO" id="GO:0005634">
    <property type="term" value="C:nucleus"/>
    <property type="evidence" value="ECO:0007669"/>
    <property type="project" value="UniProtKB-SubCell"/>
</dbReference>
<dbReference type="PANTHER" id="PTHR10129">
    <property type="entry name" value="TRANSCRIPTION FACTOR MAF"/>
    <property type="match status" value="1"/>
</dbReference>
<evidence type="ECO:0000256" key="11">
    <source>
        <dbReference type="ARBA" id="ARBA00023242"/>
    </source>
</evidence>
<evidence type="ECO:0000259" key="16">
    <source>
        <dbReference type="PROSITE" id="PS50217"/>
    </source>
</evidence>
<evidence type="ECO:0000256" key="2">
    <source>
        <dbReference type="ARBA" id="ARBA00004496"/>
    </source>
</evidence>
<keyword evidence="9" id="KW-0010">Activator</keyword>
<keyword evidence="4" id="KW-0963">Cytoplasm</keyword>
<dbReference type="PROSITE" id="PS50217">
    <property type="entry name" value="BZIP"/>
    <property type="match status" value="1"/>
</dbReference>
<dbReference type="OrthoDB" id="5974330at2759"/>
<evidence type="ECO:0000256" key="9">
    <source>
        <dbReference type="ARBA" id="ARBA00023159"/>
    </source>
</evidence>
<feature type="region of interest" description="Disordered" evidence="15">
    <location>
        <begin position="248"/>
        <end position="279"/>
    </location>
</feature>